<reference evidence="3 4" key="1">
    <citation type="journal article" date="2023" name="Plants (Basel)">
        <title>Bridging the Gap: Combining Genomics and Transcriptomics Approaches to Understand Stylosanthes scabra, an Orphan Legume from the Brazilian Caatinga.</title>
        <authorList>
            <person name="Ferreira-Neto J.R.C."/>
            <person name="da Silva M.D."/>
            <person name="Binneck E."/>
            <person name="de Melo N.F."/>
            <person name="da Silva R.H."/>
            <person name="de Melo A.L.T.M."/>
            <person name="Pandolfi V."/>
            <person name="Bustamante F.O."/>
            <person name="Brasileiro-Vidal A.C."/>
            <person name="Benko-Iseppon A.M."/>
        </authorList>
    </citation>
    <scope>NUCLEOTIDE SEQUENCE [LARGE SCALE GENOMIC DNA]</scope>
    <source>
        <tissue evidence="3">Leaves</tissue>
    </source>
</reference>
<name>A0ABU6QQJ6_9FABA</name>
<dbReference type="PROSITE" id="PS51757">
    <property type="entry name" value="TH1"/>
    <property type="match status" value="1"/>
</dbReference>
<dbReference type="EMBL" id="JASCZI010000964">
    <property type="protein sequence ID" value="MED6113945.1"/>
    <property type="molecule type" value="Genomic_DNA"/>
</dbReference>
<dbReference type="InterPro" id="IPR010926">
    <property type="entry name" value="Myosin_TH1"/>
</dbReference>
<proteinExistence type="predicted"/>
<evidence type="ECO:0000259" key="2">
    <source>
        <dbReference type="PROSITE" id="PS51757"/>
    </source>
</evidence>
<feature type="compositionally biased region" description="Acidic residues" evidence="1">
    <location>
        <begin position="1"/>
        <end position="12"/>
    </location>
</feature>
<evidence type="ECO:0000313" key="4">
    <source>
        <dbReference type="Proteomes" id="UP001341840"/>
    </source>
</evidence>
<dbReference type="PANTHER" id="PTHR34969">
    <property type="entry name" value="OS01G0621700 PROTEIN"/>
    <property type="match status" value="1"/>
</dbReference>
<sequence>MQDLPEDDDVQDQDSSPIQPEPEPEPDQPQSTKLSEGDYIHVGAYPFMMDVLRKQGDQAVLFADKILKVTGSEKMKSRVLIATDFAIYIFDMETNSLKRRIALAAVDKICMSELIDHFFVVVVPTEYDLLLVSTRKNQIITAFVEATIKASDYELEIVSSNRFEYNPAADLVKELEFEEVEGGVKTRISRK</sequence>
<evidence type="ECO:0000256" key="1">
    <source>
        <dbReference type="SAM" id="MobiDB-lite"/>
    </source>
</evidence>
<gene>
    <name evidence="3" type="ORF">PIB30_075499</name>
</gene>
<protein>
    <recommendedName>
        <fullName evidence="2">TH1 domain-containing protein</fullName>
    </recommendedName>
</protein>
<evidence type="ECO:0000313" key="3">
    <source>
        <dbReference type="EMBL" id="MED6113945.1"/>
    </source>
</evidence>
<feature type="region of interest" description="Disordered" evidence="1">
    <location>
        <begin position="1"/>
        <end position="34"/>
    </location>
</feature>
<dbReference type="Proteomes" id="UP001341840">
    <property type="component" value="Unassembled WGS sequence"/>
</dbReference>
<dbReference type="Pfam" id="PF06017">
    <property type="entry name" value="Myosin_TH1"/>
    <property type="match status" value="1"/>
</dbReference>
<organism evidence="3 4">
    <name type="scientific">Stylosanthes scabra</name>
    <dbReference type="NCBI Taxonomy" id="79078"/>
    <lineage>
        <taxon>Eukaryota</taxon>
        <taxon>Viridiplantae</taxon>
        <taxon>Streptophyta</taxon>
        <taxon>Embryophyta</taxon>
        <taxon>Tracheophyta</taxon>
        <taxon>Spermatophyta</taxon>
        <taxon>Magnoliopsida</taxon>
        <taxon>eudicotyledons</taxon>
        <taxon>Gunneridae</taxon>
        <taxon>Pentapetalae</taxon>
        <taxon>rosids</taxon>
        <taxon>fabids</taxon>
        <taxon>Fabales</taxon>
        <taxon>Fabaceae</taxon>
        <taxon>Papilionoideae</taxon>
        <taxon>50 kb inversion clade</taxon>
        <taxon>dalbergioids sensu lato</taxon>
        <taxon>Dalbergieae</taxon>
        <taxon>Pterocarpus clade</taxon>
        <taxon>Stylosanthes</taxon>
    </lineage>
</organism>
<dbReference type="PANTHER" id="PTHR34969:SF5">
    <property type="entry name" value="MYOSIN HEAVY CHAIN-LIKE PROTEIN"/>
    <property type="match status" value="1"/>
</dbReference>
<feature type="domain" description="TH1" evidence="2">
    <location>
        <begin position="24"/>
        <end position="191"/>
    </location>
</feature>
<comment type="caution">
    <text evidence="3">The sequence shown here is derived from an EMBL/GenBank/DDBJ whole genome shotgun (WGS) entry which is preliminary data.</text>
</comment>
<accession>A0ABU6QQJ6</accession>
<keyword evidence="4" id="KW-1185">Reference proteome</keyword>